<evidence type="ECO:0000256" key="1">
    <source>
        <dbReference type="SAM" id="Phobius"/>
    </source>
</evidence>
<keyword evidence="1" id="KW-0812">Transmembrane</keyword>
<feature type="transmembrane region" description="Helical" evidence="1">
    <location>
        <begin position="17"/>
        <end position="36"/>
    </location>
</feature>
<evidence type="ECO:0000313" key="3">
    <source>
        <dbReference type="Proteomes" id="UP000282454"/>
    </source>
</evidence>
<dbReference type="AlphaFoldDB" id="A0A421B229"/>
<keyword evidence="1" id="KW-1133">Transmembrane helix</keyword>
<sequence>MTNAGTAPWFWGGDPRILAVVLAALVMLGFFVESLASPNPLALAKLLVSTVVLYVTLWSATS</sequence>
<organism evidence="2 3">
    <name type="scientific">Actinokineospora cianjurensis</name>
    <dbReference type="NCBI Taxonomy" id="585224"/>
    <lineage>
        <taxon>Bacteria</taxon>
        <taxon>Bacillati</taxon>
        <taxon>Actinomycetota</taxon>
        <taxon>Actinomycetes</taxon>
        <taxon>Pseudonocardiales</taxon>
        <taxon>Pseudonocardiaceae</taxon>
        <taxon>Actinokineospora</taxon>
    </lineage>
</organism>
<keyword evidence="1" id="KW-0472">Membrane</keyword>
<dbReference type="Proteomes" id="UP000282454">
    <property type="component" value="Unassembled WGS sequence"/>
</dbReference>
<comment type="caution">
    <text evidence="2">The sequence shown here is derived from an EMBL/GenBank/DDBJ whole genome shotgun (WGS) entry which is preliminary data.</text>
</comment>
<gene>
    <name evidence="2" type="ORF">CLV68_4498</name>
</gene>
<name>A0A421B229_9PSEU</name>
<proteinExistence type="predicted"/>
<keyword evidence="3" id="KW-1185">Reference proteome</keyword>
<dbReference type="EMBL" id="RCDD01000003">
    <property type="protein sequence ID" value="RLK58398.1"/>
    <property type="molecule type" value="Genomic_DNA"/>
</dbReference>
<protein>
    <submittedName>
        <fullName evidence="2">Uncharacterized protein</fullName>
    </submittedName>
</protein>
<accession>A0A421B229</accession>
<reference evidence="2 3" key="1">
    <citation type="submission" date="2018-10" db="EMBL/GenBank/DDBJ databases">
        <title>Genomic Encyclopedia of Archaeal and Bacterial Type Strains, Phase II (KMG-II): from individual species to whole genera.</title>
        <authorList>
            <person name="Goeker M."/>
        </authorList>
    </citation>
    <scope>NUCLEOTIDE SEQUENCE [LARGE SCALE GENOMIC DNA]</scope>
    <source>
        <strain evidence="2 3">DSM 45657</strain>
    </source>
</reference>
<feature type="transmembrane region" description="Helical" evidence="1">
    <location>
        <begin position="43"/>
        <end position="61"/>
    </location>
</feature>
<evidence type="ECO:0000313" key="2">
    <source>
        <dbReference type="EMBL" id="RLK58398.1"/>
    </source>
</evidence>
<dbReference type="RefSeq" id="WP_147460116.1">
    <property type="nucleotide sequence ID" value="NZ_RCDD01000003.1"/>
</dbReference>